<accession>A0A2N7L6J4</accession>
<evidence type="ECO:0000313" key="6">
    <source>
        <dbReference type="EMBL" id="PMN89342.1"/>
    </source>
</evidence>
<reference evidence="7" key="1">
    <citation type="submission" date="2016-07" db="EMBL/GenBank/DDBJ databases">
        <title>Nontailed viruses are major unrecognized killers of bacteria in the ocean.</title>
        <authorList>
            <person name="Kauffman K."/>
            <person name="Hussain F."/>
            <person name="Yang J."/>
            <person name="Arevalo P."/>
            <person name="Brown J."/>
            <person name="Cutler M."/>
            <person name="Kelly L."/>
            <person name="Polz M.F."/>
        </authorList>
    </citation>
    <scope>NUCLEOTIDE SEQUENCE [LARGE SCALE GENOMIC DNA]</scope>
    <source>
        <strain evidence="7">10N.261.45.A10</strain>
    </source>
</reference>
<dbReference type="Gene3D" id="2.40.128.200">
    <property type="match status" value="1"/>
</dbReference>
<comment type="caution">
    <text evidence="6">The sequence shown here is derived from an EMBL/GenBank/DDBJ whole genome shotgun (WGS) entry which is preliminary data.</text>
</comment>
<name>A0A2N7L6J4_9GAMM</name>
<evidence type="ECO:0000256" key="3">
    <source>
        <dbReference type="ARBA" id="ARBA00023139"/>
    </source>
</evidence>
<dbReference type="Proteomes" id="UP000235387">
    <property type="component" value="Unassembled WGS sequence"/>
</dbReference>
<keyword evidence="1" id="KW-0732">Signal</keyword>
<dbReference type="AlphaFoldDB" id="A0A2N7L6J4"/>
<evidence type="ECO:0000256" key="2">
    <source>
        <dbReference type="ARBA" id="ARBA00023136"/>
    </source>
</evidence>
<evidence type="ECO:0000313" key="7">
    <source>
        <dbReference type="Proteomes" id="UP000235387"/>
    </source>
</evidence>
<proteinExistence type="predicted"/>
<dbReference type="SUPFAM" id="SSF141488">
    <property type="entry name" value="YdhA-like"/>
    <property type="match status" value="1"/>
</dbReference>
<dbReference type="InterPro" id="IPR036328">
    <property type="entry name" value="MliC_sf"/>
</dbReference>
<sequence length="95" mass="10683">MKRVIGLCLVTAFLTGCTSSLPHHYDCQDGIGFNAMVTSESALIRFKGKERDIPRIRSASGAQYESEDKKTGLYTKGEEAMLVWDEQTLRYCVMQ</sequence>
<dbReference type="RefSeq" id="WP_102259177.1">
    <property type="nucleotide sequence ID" value="NZ_JAJGZH010000029.1"/>
</dbReference>
<protein>
    <recommendedName>
        <fullName evidence="5">C-type lysozyme inhibitor domain-containing protein</fullName>
    </recommendedName>
</protein>
<keyword evidence="2" id="KW-0472">Membrane</keyword>
<keyword evidence="4" id="KW-0449">Lipoprotein</keyword>
<dbReference type="Pfam" id="PF09864">
    <property type="entry name" value="MliC"/>
    <property type="match status" value="1"/>
</dbReference>
<dbReference type="EMBL" id="MDAL01000044">
    <property type="protein sequence ID" value="PMN89342.1"/>
    <property type="molecule type" value="Genomic_DNA"/>
</dbReference>
<evidence type="ECO:0000259" key="5">
    <source>
        <dbReference type="Pfam" id="PF09864"/>
    </source>
</evidence>
<feature type="domain" description="C-type lysozyme inhibitor" evidence="5">
    <location>
        <begin position="25"/>
        <end position="88"/>
    </location>
</feature>
<evidence type="ECO:0000256" key="4">
    <source>
        <dbReference type="ARBA" id="ARBA00023288"/>
    </source>
</evidence>
<dbReference type="PROSITE" id="PS51257">
    <property type="entry name" value="PROKAR_LIPOPROTEIN"/>
    <property type="match status" value="1"/>
</dbReference>
<organism evidence="6 7">
    <name type="scientific">Enterovibrio norvegicus</name>
    <dbReference type="NCBI Taxonomy" id="188144"/>
    <lineage>
        <taxon>Bacteria</taxon>
        <taxon>Pseudomonadati</taxon>
        <taxon>Pseudomonadota</taxon>
        <taxon>Gammaproteobacteria</taxon>
        <taxon>Vibrionales</taxon>
        <taxon>Vibrionaceae</taxon>
        <taxon>Enterovibrio</taxon>
    </lineage>
</organism>
<dbReference type="InterPro" id="IPR018660">
    <property type="entry name" value="MliC"/>
</dbReference>
<keyword evidence="3" id="KW-0564">Palmitate</keyword>
<evidence type="ECO:0000256" key="1">
    <source>
        <dbReference type="ARBA" id="ARBA00022729"/>
    </source>
</evidence>
<gene>
    <name evidence="6" type="ORF">BCT23_23420</name>
</gene>